<protein>
    <submittedName>
        <fullName evidence="1">Uncharacterized protein</fullName>
    </submittedName>
</protein>
<proteinExistence type="predicted"/>
<reference evidence="1" key="1">
    <citation type="journal article" date="2020" name="Nature">
        <title>Giant virus diversity and host interactions through global metagenomics.</title>
        <authorList>
            <person name="Schulz F."/>
            <person name="Roux S."/>
            <person name="Paez-Espino D."/>
            <person name="Jungbluth S."/>
            <person name="Walsh D.A."/>
            <person name="Denef V.J."/>
            <person name="McMahon K.D."/>
            <person name="Konstantinidis K.T."/>
            <person name="Eloe-Fadrosh E.A."/>
            <person name="Kyrpides N.C."/>
            <person name="Woyke T."/>
        </authorList>
    </citation>
    <scope>NUCLEOTIDE SEQUENCE</scope>
    <source>
        <strain evidence="1">GVMAG-S-3300013286-35</strain>
    </source>
</reference>
<sequence length="91" mass="10263">MHISSLMPAGLLAANLVEHEYIMTYLVEGDVVYFTVKSKTSKMRIVLDMVVDIYDRVCEVRVLHNDLLTGDQYTSFVNVFTTCVKATGLTQ</sequence>
<dbReference type="EMBL" id="MN740999">
    <property type="protein sequence ID" value="QHU22166.1"/>
    <property type="molecule type" value="Genomic_DNA"/>
</dbReference>
<dbReference type="AlphaFoldDB" id="A0A6C0KYG2"/>
<evidence type="ECO:0000313" key="1">
    <source>
        <dbReference type="EMBL" id="QHU22166.1"/>
    </source>
</evidence>
<name>A0A6C0KYG2_9ZZZZ</name>
<accession>A0A6C0KYG2</accession>
<organism evidence="1">
    <name type="scientific">viral metagenome</name>
    <dbReference type="NCBI Taxonomy" id="1070528"/>
    <lineage>
        <taxon>unclassified sequences</taxon>
        <taxon>metagenomes</taxon>
        <taxon>organismal metagenomes</taxon>
    </lineage>
</organism>